<dbReference type="Gene3D" id="3.30.465.10">
    <property type="match status" value="1"/>
</dbReference>
<dbReference type="Gene3D" id="3.90.78.10">
    <property type="entry name" value="UDP-N-acetylenolpyruvoylglucosamine reductase, C-terminal domain"/>
    <property type="match status" value="1"/>
</dbReference>
<comment type="pathway">
    <text evidence="4 19">Cell wall biogenesis; peptidoglycan biosynthesis.</text>
</comment>
<dbReference type="PROSITE" id="PS51387">
    <property type="entry name" value="FAD_PCMH"/>
    <property type="match status" value="1"/>
</dbReference>
<dbReference type="PANTHER" id="PTHR21071:SF4">
    <property type="entry name" value="UDP-N-ACETYLENOLPYRUVOYLGLUCOSAMINE REDUCTASE"/>
    <property type="match status" value="1"/>
</dbReference>
<evidence type="ECO:0000256" key="13">
    <source>
        <dbReference type="ARBA" id="ARBA00022984"/>
    </source>
</evidence>
<keyword evidence="14 19" id="KW-0560">Oxidoreductase</keyword>
<evidence type="ECO:0000256" key="18">
    <source>
        <dbReference type="ARBA" id="ARBA00048914"/>
    </source>
</evidence>
<comment type="cofactor">
    <cofactor evidence="1 19">
        <name>FAD</name>
        <dbReference type="ChEBI" id="CHEBI:57692"/>
    </cofactor>
</comment>
<keyword evidence="13 19" id="KW-0573">Peptidoglycan synthesis</keyword>
<keyword evidence="22" id="KW-1185">Reference proteome</keyword>
<keyword evidence="9 19" id="KW-0285">Flavoprotein</keyword>
<dbReference type="GO" id="GO:0008360">
    <property type="term" value="P:regulation of cell shape"/>
    <property type="evidence" value="ECO:0007669"/>
    <property type="project" value="UniProtKB-KW"/>
</dbReference>
<feature type="active site" evidence="19">
    <location>
        <position position="299"/>
    </location>
</feature>
<dbReference type="Gene3D" id="3.30.43.10">
    <property type="entry name" value="Uridine Diphospho-n-acetylenolpyruvylglucosamine Reductase, domain 2"/>
    <property type="match status" value="1"/>
</dbReference>
<evidence type="ECO:0000256" key="16">
    <source>
        <dbReference type="ARBA" id="ARBA00023316"/>
    </source>
</evidence>
<dbReference type="InterPro" id="IPR036318">
    <property type="entry name" value="FAD-bd_PCMH-like_sf"/>
</dbReference>
<proteinExistence type="inferred from homology"/>
<evidence type="ECO:0000256" key="15">
    <source>
        <dbReference type="ARBA" id="ARBA00023306"/>
    </source>
</evidence>
<keyword evidence="11 19" id="KW-0521">NADP</keyword>
<keyword evidence="12 19" id="KW-0133">Cell shape</keyword>
<dbReference type="InterPro" id="IPR016166">
    <property type="entry name" value="FAD-bd_PCMH"/>
</dbReference>
<dbReference type="InterPro" id="IPR003170">
    <property type="entry name" value="MurB"/>
</dbReference>
<evidence type="ECO:0000256" key="17">
    <source>
        <dbReference type="ARBA" id="ARBA00031026"/>
    </source>
</evidence>
<dbReference type="AlphaFoldDB" id="S0FX73"/>
<sequence>MTSHSGINSLQQEFHLKTDVLMAAHTRLNVGGPADLLAQPRTRQELVALLGAAKNASVPVTIVGGGCNLLVSDQGIRGLVMVTTHLKSGIQVRPHSGNHVHLFMEAGQPLSTVCKYAVNQGLAGLEFCAGIPGTVGGAVIMNAGTADQGIGNRVYSLEVLNLNTLSIQTLKKDALTFSYRRLHLDNHLILGITLALSPGDPARIKQTYEDIFLRKQHTQPMDLPSAGCFFKNPGPDRPAGKLIEEAGLKGKTIQDAQVSLIHANYIVNLGHATCKDILALKQHIQQQVLDRYNIVLETEVITTGDGMKNE</sequence>
<dbReference type="UniPathway" id="UPA00219"/>
<dbReference type="SUPFAM" id="SSF56176">
    <property type="entry name" value="FAD-binding/transporter-associated domain-like"/>
    <property type="match status" value="1"/>
</dbReference>
<dbReference type="HAMAP" id="MF_00037">
    <property type="entry name" value="MurB"/>
    <property type="match status" value="1"/>
</dbReference>
<comment type="caution">
    <text evidence="21">The sequence shown here is derived from an EMBL/GenBank/DDBJ whole genome shotgun (WGS) entry which is preliminary data.</text>
</comment>
<evidence type="ECO:0000256" key="1">
    <source>
        <dbReference type="ARBA" id="ARBA00001974"/>
    </source>
</evidence>
<evidence type="ECO:0000256" key="10">
    <source>
        <dbReference type="ARBA" id="ARBA00022827"/>
    </source>
</evidence>
<evidence type="ECO:0000256" key="3">
    <source>
        <dbReference type="ARBA" id="ARBA00004496"/>
    </source>
</evidence>
<protein>
    <recommendedName>
        <fullName evidence="6 19">UDP-N-acetylenolpyruvoylglucosamine reductase</fullName>
        <ecNumber evidence="5 19">1.3.1.98</ecNumber>
    </recommendedName>
    <alternativeName>
        <fullName evidence="17 19">UDP-N-acetylmuramate dehydrogenase</fullName>
    </alternativeName>
</protein>
<comment type="similarity">
    <text evidence="19">Belongs to the MurB family.</text>
</comment>
<name>S0FX73_9BACT</name>
<dbReference type="GO" id="GO:0005829">
    <property type="term" value="C:cytosol"/>
    <property type="evidence" value="ECO:0007669"/>
    <property type="project" value="TreeGrafter"/>
</dbReference>
<feature type="domain" description="FAD-binding PCMH-type" evidence="20">
    <location>
        <begin position="29"/>
        <end position="199"/>
    </location>
</feature>
<evidence type="ECO:0000256" key="12">
    <source>
        <dbReference type="ARBA" id="ARBA00022960"/>
    </source>
</evidence>
<gene>
    <name evidence="19 21" type="primary">murB</name>
    <name evidence="21" type="ORF">Dpo_4c02040</name>
</gene>
<dbReference type="GO" id="GO:0071949">
    <property type="term" value="F:FAD binding"/>
    <property type="evidence" value="ECO:0007669"/>
    <property type="project" value="InterPro"/>
</dbReference>
<organism evidence="21 22">
    <name type="scientific">Desulfotignum phosphitoxidans DSM 13687</name>
    <dbReference type="NCBI Taxonomy" id="1286635"/>
    <lineage>
        <taxon>Bacteria</taxon>
        <taxon>Pseudomonadati</taxon>
        <taxon>Thermodesulfobacteriota</taxon>
        <taxon>Desulfobacteria</taxon>
        <taxon>Desulfobacterales</taxon>
        <taxon>Desulfobacteraceae</taxon>
        <taxon>Desulfotignum</taxon>
    </lineage>
</organism>
<evidence type="ECO:0000313" key="21">
    <source>
        <dbReference type="EMBL" id="EMS79653.1"/>
    </source>
</evidence>
<evidence type="ECO:0000256" key="8">
    <source>
        <dbReference type="ARBA" id="ARBA00022618"/>
    </source>
</evidence>
<keyword evidence="10 19" id="KW-0274">FAD</keyword>
<accession>S0FX73</accession>
<evidence type="ECO:0000256" key="14">
    <source>
        <dbReference type="ARBA" id="ARBA00023002"/>
    </source>
</evidence>
<feature type="active site" evidence="19">
    <location>
        <position position="180"/>
    </location>
</feature>
<evidence type="ECO:0000256" key="7">
    <source>
        <dbReference type="ARBA" id="ARBA00022490"/>
    </source>
</evidence>
<evidence type="ECO:0000256" key="19">
    <source>
        <dbReference type="HAMAP-Rule" id="MF_00037"/>
    </source>
</evidence>
<comment type="catalytic activity">
    <reaction evidence="18 19">
        <text>UDP-N-acetyl-alpha-D-muramate + NADP(+) = UDP-N-acetyl-3-O-(1-carboxyvinyl)-alpha-D-glucosamine + NADPH + H(+)</text>
        <dbReference type="Rhea" id="RHEA:12248"/>
        <dbReference type="ChEBI" id="CHEBI:15378"/>
        <dbReference type="ChEBI" id="CHEBI:57783"/>
        <dbReference type="ChEBI" id="CHEBI:58349"/>
        <dbReference type="ChEBI" id="CHEBI:68483"/>
        <dbReference type="ChEBI" id="CHEBI:70757"/>
        <dbReference type="EC" id="1.3.1.98"/>
    </reaction>
</comment>
<dbReference type="GO" id="GO:0009252">
    <property type="term" value="P:peptidoglycan biosynthetic process"/>
    <property type="evidence" value="ECO:0007669"/>
    <property type="project" value="UniProtKB-UniRule"/>
</dbReference>
<keyword evidence="15 19" id="KW-0131">Cell cycle</keyword>
<evidence type="ECO:0000313" key="22">
    <source>
        <dbReference type="Proteomes" id="UP000014216"/>
    </source>
</evidence>
<dbReference type="NCBIfam" id="TIGR00179">
    <property type="entry name" value="murB"/>
    <property type="match status" value="1"/>
</dbReference>
<dbReference type="InterPro" id="IPR016169">
    <property type="entry name" value="FAD-bd_PCMH_sub2"/>
</dbReference>
<dbReference type="EMBL" id="APJX01000004">
    <property type="protein sequence ID" value="EMS79653.1"/>
    <property type="molecule type" value="Genomic_DNA"/>
</dbReference>
<dbReference type="NCBIfam" id="NF010480">
    <property type="entry name" value="PRK13905.1"/>
    <property type="match status" value="1"/>
</dbReference>
<dbReference type="InterPro" id="IPR016167">
    <property type="entry name" value="FAD-bd_PCMH_sub1"/>
</dbReference>
<reference evidence="21 22" key="1">
    <citation type="journal article" date="2013" name="Genome Announc.">
        <title>Draft Genome Sequence of Desulfotignum phosphitoxidans DSM 13687 Strain FiPS-3.</title>
        <authorList>
            <person name="Poehlein A."/>
            <person name="Daniel R."/>
            <person name="Simeonova D.D."/>
        </authorList>
    </citation>
    <scope>NUCLEOTIDE SEQUENCE [LARGE SCALE GENOMIC DNA]</scope>
    <source>
        <strain evidence="21 22">DSM 13687</strain>
    </source>
</reference>
<dbReference type="SUPFAM" id="SSF56194">
    <property type="entry name" value="Uridine diphospho-N-Acetylenolpyruvylglucosamine reductase, MurB, C-terminal domain"/>
    <property type="match status" value="1"/>
</dbReference>
<keyword evidence="7 19" id="KW-0963">Cytoplasm</keyword>
<evidence type="ECO:0000256" key="2">
    <source>
        <dbReference type="ARBA" id="ARBA00003921"/>
    </source>
</evidence>
<dbReference type="GO" id="GO:0071555">
    <property type="term" value="P:cell wall organization"/>
    <property type="evidence" value="ECO:0007669"/>
    <property type="project" value="UniProtKB-KW"/>
</dbReference>
<evidence type="ECO:0000256" key="4">
    <source>
        <dbReference type="ARBA" id="ARBA00004752"/>
    </source>
</evidence>
<feature type="active site" description="Proton donor" evidence="19">
    <location>
        <position position="228"/>
    </location>
</feature>
<dbReference type="OrthoDB" id="9804753at2"/>
<dbReference type="InterPro" id="IPR011601">
    <property type="entry name" value="MurB_C"/>
</dbReference>
<dbReference type="InterPro" id="IPR036635">
    <property type="entry name" value="MurB_C_sf"/>
</dbReference>
<keyword evidence="16 19" id="KW-0961">Cell wall biogenesis/degradation</keyword>
<dbReference type="Proteomes" id="UP000014216">
    <property type="component" value="Unassembled WGS sequence"/>
</dbReference>
<evidence type="ECO:0000256" key="9">
    <source>
        <dbReference type="ARBA" id="ARBA00022630"/>
    </source>
</evidence>
<dbReference type="PANTHER" id="PTHR21071">
    <property type="entry name" value="UDP-N-ACETYLENOLPYRUVOYLGLUCOSAMINE REDUCTASE"/>
    <property type="match status" value="1"/>
</dbReference>
<comment type="function">
    <text evidence="2 19">Cell wall formation.</text>
</comment>
<dbReference type="GO" id="GO:0051301">
    <property type="term" value="P:cell division"/>
    <property type="evidence" value="ECO:0007669"/>
    <property type="project" value="UniProtKB-KW"/>
</dbReference>
<evidence type="ECO:0000256" key="11">
    <source>
        <dbReference type="ARBA" id="ARBA00022857"/>
    </source>
</evidence>
<evidence type="ECO:0000259" key="20">
    <source>
        <dbReference type="PROSITE" id="PS51387"/>
    </source>
</evidence>
<evidence type="ECO:0000256" key="5">
    <source>
        <dbReference type="ARBA" id="ARBA00012518"/>
    </source>
</evidence>
<dbReference type="Pfam" id="PF02873">
    <property type="entry name" value="MurB_C"/>
    <property type="match status" value="1"/>
</dbReference>
<dbReference type="GO" id="GO:0008762">
    <property type="term" value="F:UDP-N-acetylmuramate dehydrogenase activity"/>
    <property type="evidence" value="ECO:0007669"/>
    <property type="project" value="UniProtKB-UniRule"/>
</dbReference>
<dbReference type="InterPro" id="IPR006094">
    <property type="entry name" value="Oxid_FAD_bind_N"/>
</dbReference>
<dbReference type="Pfam" id="PF01565">
    <property type="entry name" value="FAD_binding_4"/>
    <property type="match status" value="1"/>
</dbReference>
<keyword evidence="8 19" id="KW-0132">Cell division</keyword>
<comment type="subcellular location">
    <subcellularLocation>
        <location evidence="3 19">Cytoplasm</location>
    </subcellularLocation>
</comment>
<dbReference type="PATRIC" id="fig|1286635.3.peg.2240"/>
<evidence type="ECO:0000256" key="6">
    <source>
        <dbReference type="ARBA" id="ARBA00015188"/>
    </source>
</evidence>
<dbReference type="EC" id="1.3.1.98" evidence="5 19"/>
<dbReference type="RefSeq" id="WP_006965905.1">
    <property type="nucleotide sequence ID" value="NZ_APJX01000004.1"/>
</dbReference>